<proteinExistence type="predicted"/>
<protein>
    <recommendedName>
        <fullName evidence="2">Gcp-like domain-containing protein</fullName>
    </recommendedName>
</protein>
<sequence length="30" mass="3172">MKNKNIILGIETSCDDTAAAILKNGHTVLS</sequence>
<dbReference type="EMBL" id="BARV01002280">
    <property type="protein sequence ID" value="GAH90709.1"/>
    <property type="molecule type" value="Genomic_DNA"/>
</dbReference>
<name>X1KKN9_9ZZZZ</name>
<gene>
    <name evidence="1" type="ORF">S06H3_05996</name>
</gene>
<reference evidence="1" key="1">
    <citation type="journal article" date="2014" name="Front. Microbiol.">
        <title>High frequency of phylogenetically diverse reductive dehalogenase-homologous genes in deep subseafloor sedimentary metagenomes.</title>
        <authorList>
            <person name="Kawai M."/>
            <person name="Futagami T."/>
            <person name="Toyoda A."/>
            <person name="Takaki Y."/>
            <person name="Nishi S."/>
            <person name="Hori S."/>
            <person name="Arai W."/>
            <person name="Tsubouchi T."/>
            <person name="Morono Y."/>
            <person name="Uchiyama I."/>
            <person name="Ito T."/>
            <person name="Fujiyama A."/>
            <person name="Inagaki F."/>
            <person name="Takami H."/>
        </authorList>
    </citation>
    <scope>NUCLEOTIDE SEQUENCE</scope>
    <source>
        <strain evidence="1">Expedition CK06-06</strain>
    </source>
</reference>
<organism evidence="1">
    <name type="scientific">marine sediment metagenome</name>
    <dbReference type="NCBI Taxonomy" id="412755"/>
    <lineage>
        <taxon>unclassified sequences</taxon>
        <taxon>metagenomes</taxon>
        <taxon>ecological metagenomes</taxon>
    </lineage>
</organism>
<feature type="non-terminal residue" evidence="1">
    <location>
        <position position="30"/>
    </location>
</feature>
<dbReference type="Gene3D" id="3.30.420.40">
    <property type="match status" value="1"/>
</dbReference>
<evidence type="ECO:0008006" key="2">
    <source>
        <dbReference type="Google" id="ProtNLM"/>
    </source>
</evidence>
<evidence type="ECO:0000313" key="1">
    <source>
        <dbReference type="EMBL" id="GAH90709.1"/>
    </source>
</evidence>
<comment type="caution">
    <text evidence="1">The sequence shown here is derived from an EMBL/GenBank/DDBJ whole genome shotgun (WGS) entry which is preliminary data.</text>
</comment>
<dbReference type="AlphaFoldDB" id="X1KKN9"/>
<accession>X1KKN9</accession>